<accession>A0A1X0DCY4</accession>
<evidence type="ECO:0000256" key="1">
    <source>
        <dbReference type="SAM" id="MobiDB-lite"/>
    </source>
</evidence>
<comment type="caution">
    <text evidence="2">The sequence shown here is derived from an EMBL/GenBank/DDBJ whole genome shotgun (WGS) entry which is preliminary data.</text>
</comment>
<protein>
    <submittedName>
        <fullName evidence="2">Uncharacterized protein</fullName>
    </submittedName>
</protein>
<name>A0A1X0DCY4_9MYCO</name>
<sequence length="140" mass="15426">MHHLHVFARDRGCIRPGCDANAYECQAHHLDPFGKGGETNVDDMSLDCGPDNRMADQYEWTTVLNDAGRVEWHPPPTLDRGQAHINSGHFPEDLLADLRRRRAQQRGDSDPGPPPDPYPPAQPGEDPPGTAPTWFGNVAG</sequence>
<gene>
    <name evidence="2" type="ORF">BST26_11255</name>
</gene>
<reference evidence="2 3" key="1">
    <citation type="submission" date="2016-12" db="EMBL/GenBank/DDBJ databases">
        <title>The new phylogeny of genus Mycobacterium.</title>
        <authorList>
            <person name="Tortoli E."/>
            <person name="Trovato A."/>
            <person name="Cirillo D.M."/>
        </authorList>
    </citation>
    <scope>NUCLEOTIDE SEQUENCE [LARGE SCALE GENOMIC DNA]</scope>
    <source>
        <strain evidence="2 3">DSM 45130</strain>
    </source>
</reference>
<dbReference type="EMBL" id="MVHS01000023">
    <property type="protein sequence ID" value="ORA70264.1"/>
    <property type="molecule type" value="Genomic_DNA"/>
</dbReference>
<dbReference type="AlphaFoldDB" id="A0A1X0DCY4"/>
<proteinExistence type="predicted"/>
<dbReference type="InterPro" id="IPR003615">
    <property type="entry name" value="HNH_nuc"/>
</dbReference>
<dbReference type="OrthoDB" id="4419061at2"/>
<dbReference type="RefSeq" id="WP_083031019.1">
    <property type="nucleotide sequence ID" value="NZ_AP022618.1"/>
</dbReference>
<dbReference type="Proteomes" id="UP000192801">
    <property type="component" value="Unassembled WGS sequence"/>
</dbReference>
<dbReference type="STRING" id="444597.BST26_11255"/>
<evidence type="ECO:0000313" key="2">
    <source>
        <dbReference type="EMBL" id="ORA70264.1"/>
    </source>
</evidence>
<keyword evidence="3" id="KW-1185">Reference proteome</keyword>
<feature type="region of interest" description="Disordered" evidence="1">
    <location>
        <begin position="71"/>
        <end position="140"/>
    </location>
</feature>
<dbReference type="CDD" id="cd00085">
    <property type="entry name" value="HNHc"/>
    <property type="match status" value="1"/>
</dbReference>
<feature type="compositionally biased region" description="Pro residues" evidence="1">
    <location>
        <begin position="111"/>
        <end position="130"/>
    </location>
</feature>
<evidence type="ECO:0000313" key="3">
    <source>
        <dbReference type="Proteomes" id="UP000192801"/>
    </source>
</evidence>
<organism evidence="2 3">
    <name type="scientific">Mycolicibacterium insubricum</name>
    <dbReference type="NCBI Taxonomy" id="444597"/>
    <lineage>
        <taxon>Bacteria</taxon>
        <taxon>Bacillati</taxon>
        <taxon>Actinomycetota</taxon>
        <taxon>Actinomycetes</taxon>
        <taxon>Mycobacteriales</taxon>
        <taxon>Mycobacteriaceae</taxon>
        <taxon>Mycolicibacterium</taxon>
    </lineage>
</organism>